<comment type="catalytic activity">
    <reaction evidence="11">
        <text>L-valine + 2-oxoglutarate = 3-methyl-2-oxobutanoate + L-glutamate</text>
        <dbReference type="Rhea" id="RHEA:24813"/>
        <dbReference type="ChEBI" id="CHEBI:11851"/>
        <dbReference type="ChEBI" id="CHEBI:16810"/>
        <dbReference type="ChEBI" id="CHEBI:29985"/>
        <dbReference type="ChEBI" id="CHEBI:57762"/>
        <dbReference type="EC" id="2.6.1.42"/>
    </reaction>
</comment>
<dbReference type="InterPro" id="IPR043131">
    <property type="entry name" value="BCAT-like_N"/>
</dbReference>
<evidence type="ECO:0000256" key="5">
    <source>
        <dbReference type="ARBA" id="ARBA00022679"/>
    </source>
</evidence>
<dbReference type="SUPFAM" id="SSF56752">
    <property type="entry name" value="D-aminoacid aminotransferase-like PLP-dependent enzymes"/>
    <property type="match status" value="1"/>
</dbReference>
<evidence type="ECO:0000256" key="6">
    <source>
        <dbReference type="ARBA" id="ARBA00022898"/>
    </source>
</evidence>
<dbReference type="OrthoDB" id="1732691at2759"/>
<dbReference type="PANTHER" id="PTHR11825:SF44">
    <property type="entry name" value="BRANCHED-CHAIN-AMINO-ACID AMINOTRANSFERASE"/>
    <property type="match status" value="1"/>
</dbReference>
<dbReference type="GeneID" id="80914259"/>
<dbReference type="AlphaFoldDB" id="A0A9W8XCR2"/>
<dbReference type="InterPro" id="IPR001544">
    <property type="entry name" value="Aminotrans_IV"/>
</dbReference>
<dbReference type="InterPro" id="IPR005786">
    <property type="entry name" value="B_amino_transII"/>
</dbReference>
<evidence type="ECO:0000256" key="10">
    <source>
        <dbReference type="RuleBase" id="RU004516"/>
    </source>
</evidence>
<dbReference type="Gene3D" id="3.20.10.10">
    <property type="entry name" value="D-amino Acid Aminotransferase, subunit A, domain 2"/>
    <property type="match status" value="1"/>
</dbReference>
<dbReference type="InterPro" id="IPR036038">
    <property type="entry name" value="Aminotransferase-like"/>
</dbReference>
<name>A0A9W8XCR2_9PLEO</name>
<dbReference type="NCBIfam" id="TIGR01123">
    <property type="entry name" value="ilvE_II"/>
    <property type="match status" value="1"/>
</dbReference>
<dbReference type="GO" id="GO:0009099">
    <property type="term" value="P:L-valine biosynthetic process"/>
    <property type="evidence" value="ECO:0007669"/>
    <property type="project" value="TreeGrafter"/>
</dbReference>
<dbReference type="GO" id="GO:0009098">
    <property type="term" value="P:L-leucine biosynthetic process"/>
    <property type="evidence" value="ECO:0007669"/>
    <property type="project" value="TreeGrafter"/>
</dbReference>
<dbReference type="PIRSF" id="PIRSF006468">
    <property type="entry name" value="BCAT1"/>
    <property type="match status" value="1"/>
</dbReference>
<comment type="similarity">
    <text evidence="2 9">Belongs to the class-IV pyridoxal-phosphate-dependent aminotransferase family.</text>
</comment>
<feature type="modified residue" description="N6-(pyridoxal phosphate)lysine" evidence="8">
    <location>
        <position position="173"/>
    </location>
</feature>
<keyword evidence="13" id="KW-1185">Reference proteome</keyword>
<evidence type="ECO:0000256" key="9">
    <source>
        <dbReference type="RuleBase" id="RU004106"/>
    </source>
</evidence>
<dbReference type="NCBIfam" id="NF009897">
    <property type="entry name" value="PRK13357.1"/>
    <property type="match status" value="1"/>
</dbReference>
<dbReference type="EC" id="2.6.1.42" evidence="11"/>
<dbReference type="PROSITE" id="PS00770">
    <property type="entry name" value="AA_TRANSFER_CLASS_4"/>
    <property type="match status" value="1"/>
</dbReference>
<dbReference type="InterPro" id="IPR018300">
    <property type="entry name" value="Aminotrans_IV_CS"/>
</dbReference>
<reference evidence="12" key="1">
    <citation type="submission" date="2022-10" db="EMBL/GenBank/DDBJ databases">
        <title>Tapping the CABI collections for fungal endophytes: first genome assemblies for Collariella, Neodidymelliopsis, Ascochyta clinopodiicola, Didymella pomorum, Didymosphaeria variabile, Neocosmospora piperis and Neocucurbitaria cava.</title>
        <authorList>
            <person name="Hill R."/>
        </authorList>
    </citation>
    <scope>NUCLEOTIDE SEQUENCE</scope>
    <source>
        <strain evidence="12">IMI 356815</strain>
    </source>
</reference>
<keyword evidence="7 11" id="KW-0100">Branched-chain amino acid biosynthesis</keyword>
<dbReference type="Proteomes" id="UP001140513">
    <property type="component" value="Unassembled WGS sequence"/>
</dbReference>
<evidence type="ECO:0000256" key="8">
    <source>
        <dbReference type="PIRSR" id="PIRSR006468-1"/>
    </source>
</evidence>
<dbReference type="Pfam" id="PF01063">
    <property type="entry name" value="Aminotran_4"/>
    <property type="match status" value="1"/>
</dbReference>
<keyword evidence="3 11" id="KW-0032">Aminotransferase</keyword>
<dbReference type="PANTHER" id="PTHR11825">
    <property type="entry name" value="SUBGROUP IIII AMINOTRANSFERASE"/>
    <property type="match status" value="1"/>
</dbReference>
<dbReference type="Gene3D" id="3.30.470.10">
    <property type="match status" value="1"/>
</dbReference>
<dbReference type="CDD" id="cd01557">
    <property type="entry name" value="BCAT_beta_family"/>
    <property type="match status" value="1"/>
</dbReference>
<evidence type="ECO:0000256" key="1">
    <source>
        <dbReference type="ARBA" id="ARBA00001933"/>
    </source>
</evidence>
<dbReference type="RefSeq" id="XP_056066597.1">
    <property type="nucleotide sequence ID" value="XM_056219470.1"/>
</dbReference>
<evidence type="ECO:0000256" key="3">
    <source>
        <dbReference type="ARBA" id="ARBA00022576"/>
    </source>
</evidence>
<protein>
    <recommendedName>
        <fullName evidence="11">Branched-chain-amino-acid aminotransferase</fullName>
        <ecNumber evidence="11">2.6.1.42</ecNumber>
    </recommendedName>
</protein>
<dbReference type="InterPro" id="IPR033939">
    <property type="entry name" value="BCAT_family"/>
</dbReference>
<comment type="catalytic activity">
    <reaction evidence="11">
        <text>L-isoleucine + 2-oxoglutarate = (S)-3-methyl-2-oxopentanoate + L-glutamate</text>
        <dbReference type="Rhea" id="RHEA:24801"/>
        <dbReference type="ChEBI" id="CHEBI:16810"/>
        <dbReference type="ChEBI" id="CHEBI:29985"/>
        <dbReference type="ChEBI" id="CHEBI:35146"/>
        <dbReference type="ChEBI" id="CHEBI:58045"/>
        <dbReference type="EC" id="2.6.1.42"/>
    </reaction>
</comment>
<evidence type="ECO:0000256" key="2">
    <source>
        <dbReference type="ARBA" id="ARBA00009320"/>
    </source>
</evidence>
<evidence type="ECO:0000256" key="11">
    <source>
        <dbReference type="RuleBase" id="RU004517"/>
    </source>
</evidence>
<evidence type="ECO:0000256" key="7">
    <source>
        <dbReference type="ARBA" id="ARBA00023304"/>
    </source>
</evidence>
<dbReference type="EMBL" id="JAPEUX010000008">
    <property type="protein sequence ID" value="KAJ4346797.1"/>
    <property type="molecule type" value="Genomic_DNA"/>
</dbReference>
<evidence type="ECO:0000313" key="13">
    <source>
        <dbReference type="Proteomes" id="UP001140513"/>
    </source>
</evidence>
<keyword evidence="5 11" id="KW-0808">Transferase</keyword>
<evidence type="ECO:0000313" key="12">
    <source>
        <dbReference type="EMBL" id="KAJ4346797.1"/>
    </source>
</evidence>
<dbReference type="GO" id="GO:0004084">
    <property type="term" value="F:branched-chain-amino-acid transaminase activity"/>
    <property type="evidence" value="ECO:0007669"/>
    <property type="project" value="UniProtKB-EC"/>
</dbReference>
<comment type="cofactor">
    <cofactor evidence="1 10">
        <name>pyridoxal 5'-phosphate</name>
        <dbReference type="ChEBI" id="CHEBI:597326"/>
    </cofactor>
</comment>
<dbReference type="GO" id="GO:0005739">
    <property type="term" value="C:mitochondrion"/>
    <property type="evidence" value="ECO:0007669"/>
    <property type="project" value="TreeGrafter"/>
</dbReference>
<sequence>MIRADHILQVRWTAGSGWQTPQIAPYQQIELDPAAAVLHYGFECFEGMKAYKDAWGNARLFRPEINLDRLNRSAARIALPTFDASELLKLIVRFVKLEERFIYGKPGYSLYLRPVIIATNSNLGVTAPTAALLYCIACPVGPYFSAGFKAINLEATSSAVATRAWPGGAGNHKIGGNYAPCIAPEKAAKARGFQQLLWLSGADDRITEAGTMNLFIVLRSEQEEQFELITPPLDGMILPGVTRDCVLSLARERLRPSGWIISERQICMSEIIQAAGAGKLVEVFGTGTAAVVSPIRSIQYGDTLVQCGLARHQRAGAITALFKEWIEARQYAVEEHPWSVPVSQIS</sequence>
<comment type="catalytic activity">
    <reaction evidence="11">
        <text>L-leucine + 2-oxoglutarate = 4-methyl-2-oxopentanoate + L-glutamate</text>
        <dbReference type="Rhea" id="RHEA:18321"/>
        <dbReference type="ChEBI" id="CHEBI:16810"/>
        <dbReference type="ChEBI" id="CHEBI:17865"/>
        <dbReference type="ChEBI" id="CHEBI:29985"/>
        <dbReference type="ChEBI" id="CHEBI:57427"/>
        <dbReference type="EC" id="2.6.1.42"/>
    </reaction>
</comment>
<gene>
    <name evidence="12" type="ORF">N0V89_010729</name>
</gene>
<dbReference type="InterPro" id="IPR043132">
    <property type="entry name" value="BCAT-like_C"/>
</dbReference>
<organism evidence="12 13">
    <name type="scientific">Didymosphaeria variabile</name>
    <dbReference type="NCBI Taxonomy" id="1932322"/>
    <lineage>
        <taxon>Eukaryota</taxon>
        <taxon>Fungi</taxon>
        <taxon>Dikarya</taxon>
        <taxon>Ascomycota</taxon>
        <taxon>Pezizomycotina</taxon>
        <taxon>Dothideomycetes</taxon>
        <taxon>Pleosporomycetidae</taxon>
        <taxon>Pleosporales</taxon>
        <taxon>Massarineae</taxon>
        <taxon>Didymosphaeriaceae</taxon>
        <taxon>Didymosphaeria</taxon>
    </lineage>
</organism>
<evidence type="ECO:0000256" key="4">
    <source>
        <dbReference type="ARBA" id="ARBA00022605"/>
    </source>
</evidence>
<comment type="caution">
    <text evidence="12">The sequence shown here is derived from an EMBL/GenBank/DDBJ whole genome shotgun (WGS) entry which is preliminary data.</text>
</comment>
<accession>A0A9W8XCR2</accession>
<dbReference type="FunFam" id="3.20.10.10:FF:000004">
    <property type="entry name" value="Branched-chain-amino-acid aminotransferase"/>
    <property type="match status" value="1"/>
</dbReference>
<keyword evidence="6 10" id="KW-0663">Pyridoxal phosphate</keyword>
<proteinExistence type="inferred from homology"/>
<keyword evidence="4 11" id="KW-0028">Amino-acid biosynthesis</keyword>